<dbReference type="Proteomes" id="UP000289738">
    <property type="component" value="Chromosome A02"/>
</dbReference>
<dbReference type="Proteomes" id="UP000289738">
    <property type="component" value="Chromosome A10"/>
</dbReference>
<dbReference type="AlphaFoldDB" id="A0A445BBU3"/>
<proteinExistence type="predicted"/>
<evidence type="ECO:0000313" key="3">
    <source>
        <dbReference type="EMBL" id="RYR73073.1"/>
    </source>
</evidence>
<dbReference type="EMBL" id="SDMP01000010">
    <property type="protein sequence ID" value="RYR36121.1"/>
    <property type="molecule type" value="Genomic_DNA"/>
</dbReference>
<accession>A0A445BBU3</accession>
<name>A0A445BBU3_ARAHY</name>
<evidence type="ECO:0000313" key="4">
    <source>
        <dbReference type="Proteomes" id="UP000289738"/>
    </source>
</evidence>
<organism evidence="2 4">
    <name type="scientific">Arachis hypogaea</name>
    <name type="common">Peanut</name>
    <dbReference type="NCBI Taxonomy" id="3818"/>
    <lineage>
        <taxon>Eukaryota</taxon>
        <taxon>Viridiplantae</taxon>
        <taxon>Streptophyta</taxon>
        <taxon>Embryophyta</taxon>
        <taxon>Tracheophyta</taxon>
        <taxon>Spermatophyta</taxon>
        <taxon>Magnoliopsida</taxon>
        <taxon>eudicotyledons</taxon>
        <taxon>Gunneridae</taxon>
        <taxon>Pentapetalae</taxon>
        <taxon>rosids</taxon>
        <taxon>fabids</taxon>
        <taxon>Fabales</taxon>
        <taxon>Fabaceae</taxon>
        <taxon>Papilionoideae</taxon>
        <taxon>50 kb inversion clade</taxon>
        <taxon>dalbergioids sensu lato</taxon>
        <taxon>Dalbergieae</taxon>
        <taxon>Pterocarpus clade</taxon>
        <taxon>Arachis</taxon>
    </lineage>
</organism>
<gene>
    <name evidence="3" type="ORF">Ahy_A02g007369</name>
    <name evidence="2" type="ORF">Ahy_A10g051161</name>
</gene>
<feature type="region of interest" description="Disordered" evidence="1">
    <location>
        <begin position="1"/>
        <end position="24"/>
    </location>
</feature>
<protein>
    <submittedName>
        <fullName evidence="2">Uncharacterized protein</fullName>
    </submittedName>
</protein>
<evidence type="ECO:0000256" key="1">
    <source>
        <dbReference type="SAM" id="MobiDB-lite"/>
    </source>
</evidence>
<sequence length="109" mass="11693">MLHSPLPSRRAAKGKEGVEVAGGGTRRVKPLLLPPCLSSKTAASAATSVAELVINKFADFPSPVFLHVAESVFSKLKEGRFPGEIELKNLITKKMANSRLTDGVPELWP</sequence>
<keyword evidence="4" id="KW-1185">Reference proteome</keyword>
<evidence type="ECO:0000313" key="2">
    <source>
        <dbReference type="EMBL" id="RYR36121.1"/>
    </source>
</evidence>
<comment type="caution">
    <text evidence="2">The sequence shown here is derived from an EMBL/GenBank/DDBJ whole genome shotgun (WGS) entry which is preliminary data.</text>
</comment>
<reference evidence="2 4" key="1">
    <citation type="submission" date="2019-01" db="EMBL/GenBank/DDBJ databases">
        <title>Sequencing of cultivated peanut Arachis hypogaea provides insights into genome evolution and oil improvement.</title>
        <authorList>
            <person name="Chen X."/>
        </authorList>
    </citation>
    <scope>NUCLEOTIDE SEQUENCE [LARGE SCALE GENOMIC DNA]</scope>
    <source>
        <strain evidence="4">cv. Fuhuasheng</strain>
        <strain evidence="2">GDAAS-fuhuasheng2018</strain>
        <tissue evidence="2">Leaves</tissue>
    </source>
</reference>
<dbReference type="EMBL" id="SDMP01000002">
    <property type="protein sequence ID" value="RYR73073.1"/>
    <property type="molecule type" value="Genomic_DNA"/>
</dbReference>